<dbReference type="InterPro" id="IPR027417">
    <property type="entry name" value="P-loop_NTPase"/>
</dbReference>
<dbReference type="SUPFAM" id="SSF50998">
    <property type="entry name" value="Quinoprotein alcohol dehydrogenase-like"/>
    <property type="match status" value="2"/>
</dbReference>
<dbReference type="Proteomes" id="UP001610335">
    <property type="component" value="Unassembled WGS sequence"/>
</dbReference>
<evidence type="ECO:0000313" key="6">
    <source>
        <dbReference type="EMBL" id="KAL2827985.1"/>
    </source>
</evidence>
<dbReference type="InterPro" id="IPR015943">
    <property type="entry name" value="WD40/YVTN_repeat-like_dom_sf"/>
</dbReference>
<dbReference type="PANTHER" id="PTHR44129">
    <property type="entry name" value="WD REPEAT-CONTAINING PROTEIN POP1"/>
    <property type="match status" value="1"/>
</dbReference>
<name>A0ABR4IJR8_9EURO</name>
<feature type="repeat" description="WD" evidence="3">
    <location>
        <begin position="978"/>
        <end position="1011"/>
    </location>
</feature>
<feature type="repeat" description="WD" evidence="3">
    <location>
        <begin position="1143"/>
        <end position="1184"/>
    </location>
</feature>
<keyword evidence="7" id="KW-1185">Reference proteome</keyword>
<proteinExistence type="predicted"/>
<feature type="repeat" description="WD" evidence="3">
    <location>
        <begin position="1413"/>
        <end position="1446"/>
    </location>
</feature>
<feature type="repeat" description="WD" evidence="3">
    <location>
        <begin position="1454"/>
        <end position="1495"/>
    </location>
</feature>
<feature type="repeat" description="WD" evidence="3">
    <location>
        <begin position="1185"/>
        <end position="1218"/>
    </location>
</feature>
<dbReference type="Pfam" id="PF00400">
    <property type="entry name" value="WD40"/>
    <property type="match status" value="11"/>
</dbReference>
<dbReference type="SMART" id="SM00320">
    <property type="entry name" value="WD40"/>
    <property type="match status" value="12"/>
</dbReference>
<dbReference type="SUPFAM" id="SSF52540">
    <property type="entry name" value="P-loop containing nucleoside triphosphate hydrolases"/>
    <property type="match status" value="1"/>
</dbReference>
<dbReference type="InterPro" id="IPR001680">
    <property type="entry name" value="WD40_rpt"/>
</dbReference>
<protein>
    <submittedName>
        <fullName evidence="6">Quinon protein alcohol dehydrogenase-like superfamily</fullName>
    </submittedName>
</protein>
<dbReference type="InterPro" id="IPR050349">
    <property type="entry name" value="WD_LIS1/nudF_dynein_reg"/>
</dbReference>
<accession>A0ABR4IJR8</accession>
<dbReference type="InterPro" id="IPR019775">
    <property type="entry name" value="WD40_repeat_CS"/>
</dbReference>
<evidence type="ECO:0000256" key="4">
    <source>
        <dbReference type="SAM" id="MobiDB-lite"/>
    </source>
</evidence>
<dbReference type="InterPro" id="IPR056884">
    <property type="entry name" value="NPHP3-like_N"/>
</dbReference>
<sequence>MFRRLKATLKGQPSTKNPNAEGRKSHSGDATPRPISASEQRLGDPSSIEDLDGRDRWQTAYGELTQDERVILSREDSRAGVHSREESCRPQIREVLDDVIRETKGRYGEYLKGDTFTQQPGNGIDIRATAQKILKSVLSCQDVINKITTFDPTGHAASAWGIVSLGLTMAQNHIDRRDALFESAGFLADILARCAFIEGNFYHAQVEQLAKEAAIVLVYKAILRFVAEVRSSQQLGKGKSLLENITAITDHPLTALKDCITKEESQLKQWIILDEQLRRKEEAENILAQIDIMRTAIQDSASEAVLSRLPGAQGAFYDSFADQHEDKCLDGTREEILATVKDWGRSQDKCIFWLSGMAGTGKSTIARTVARDFKTKGILGATFFFKRGETDRGSALKLFPTVVRQLVVQIPQLIPGIQRAMKSDPTLGERSLREQFNKLLLQPLLDIKQQQVTTTAVIIIDALDECENGKDVKTILSLLPQVRKSTSVHLQVFLTSRPDLHNSMGFHQIDRADYQGIVLQEENEKQTKDDIKLFLEAKFSKIRTERALSLTWPGEEKVDRITELASPLFIAAATIYLFVADQNWNPEGQLDKYLEGPALTRASRMDWTYRPILDQALIAADEDTTELLLEEFQKIIGAIVLLATPLSVSALADLLKVPAEDIENRLEGFRSVLDVPPGRSQPVRSLHSSFRDYLLEKWTKGDRSRSRFWVNEKEKHELLTAHCFAVMGTSLRKDICRLCDYSTARADIGRNAIAQYLPPSLEYSCRYWAYHLTRSESPYDVLEKSIDTLKTHFLHWLEAMSILGRISEAVNIVNMLHSLAESKTDCIMLGFISDAKRFVQRNAPMADVVPLQLYCSGLLFAPQTSVIKGMFTNDIPGWIYKPPNVQQHWSPELFTTKGHAHQITSLEFSPAGNLIASASYDRTVRLWDMTGALQHTLDGHKGAVYTAVFSPDGKMIASCSDDCTVRLWDVTGGSLHTLKGHEGGVISAVFSPDGNVLASCSHDHTVKLWSIAGVLQHTLGGHSSSVRMVVFSPSGELLVSASDDNTLKLWNVLGVLQHILTGHGNPVSCVAFSPDSRTIVSSSLDRTVKLWDTSGVLQHTIESPTGSVHCVKFSPDGTLLATASSDGTIKLWHTVDWTLHHVLYDNSDGVTSIDFSFDSKQLVSGSRYATAVLWNVASGEFVNVIRGGPTRVGTVKFSPNGSLIASGSLDQSIRLWDVPLLNVQGTLTDYSQVVTNLKFSPDGQLASAAVGRSIRVWDAATVQIQHTLGPHSGEIDSIKWSANSQLILSHAGSFESSRLWDAATGTLRYLPPQQAGRTEFKHAEFSPDSKLVAYFLPEAVKVVDTATGALLYTVEDTTCTCPRISFSPEGTLIAAYFLATPPEKSLSEDEINPPSDRTIKLLHASTGAVKHTLEGHSDPTRAVALSPNGELVASGSTGGTIKVWHVTGTLKHLLHGHSDPVNALAFSPDSKTLISSSEDRTVRTWNISSATLHHTVSTPGIVHNSLAFSPCGMYIHADSELLGASELIKEGQWEYYHDIASVEPEWVLVNGKRALWIPHEYRHPSAVWDTRVLLGSATEKVLFMEFATDL</sequence>
<organism evidence="6 7">
    <name type="scientific">Aspergillus cavernicola</name>
    <dbReference type="NCBI Taxonomy" id="176166"/>
    <lineage>
        <taxon>Eukaryota</taxon>
        <taxon>Fungi</taxon>
        <taxon>Dikarya</taxon>
        <taxon>Ascomycota</taxon>
        <taxon>Pezizomycotina</taxon>
        <taxon>Eurotiomycetes</taxon>
        <taxon>Eurotiomycetidae</taxon>
        <taxon>Eurotiales</taxon>
        <taxon>Aspergillaceae</taxon>
        <taxon>Aspergillus</taxon>
        <taxon>Aspergillus subgen. Nidulantes</taxon>
    </lineage>
</organism>
<dbReference type="PRINTS" id="PR00320">
    <property type="entry name" value="GPROTEINBRPT"/>
</dbReference>
<feature type="repeat" description="WD" evidence="3">
    <location>
        <begin position="896"/>
        <end position="929"/>
    </location>
</feature>
<feature type="repeat" description="WD" evidence="3">
    <location>
        <begin position="1227"/>
        <end position="1267"/>
    </location>
</feature>
<dbReference type="PROSITE" id="PS50294">
    <property type="entry name" value="WD_REPEATS_REGION"/>
    <property type="match status" value="9"/>
</dbReference>
<feature type="repeat" description="WD" evidence="3">
    <location>
        <begin position="1060"/>
        <end position="1092"/>
    </location>
</feature>
<feature type="repeat" description="WD" evidence="3">
    <location>
        <begin position="937"/>
        <end position="978"/>
    </location>
</feature>
<gene>
    <name evidence="6" type="ORF">BDW59DRAFT_159943</name>
</gene>
<reference evidence="6 7" key="1">
    <citation type="submission" date="2024-07" db="EMBL/GenBank/DDBJ databases">
        <title>Section-level genome sequencing and comparative genomics of Aspergillus sections Usti and Cavernicolus.</title>
        <authorList>
            <consortium name="Lawrence Berkeley National Laboratory"/>
            <person name="Nybo J.L."/>
            <person name="Vesth T.C."/>
            <person name="Theobald S."/>
            <person name="Frisvad J.C."/>
            <person name="Larsen T.O."/>
            <person name="Kjaerboelling I."/>
            <person name="Rothschild-Mancinelli K."/>
            <person name="Lyhne E.K."/>
            <person name="Kogle M.E."/>
            <person name="Barry K."/>
            <person name="Clum A."/>
            <person name="Na H."/>
            <person name="Ledsgaard L."/>
            <person name="Lin J."/>
            <person name="Lipzen A."/>
            <person name="Kuo A."/>
            <person name="Riley R."/>
            <person name="Mondo S."/>
            <person name="LaButti K."/>
            <person name="Haridas S."/>
            <person name="Pangalinan J."/>
            <person name="Salamov A.A."/>
            <person name="Simmons B.A."/>
            <person name="Magnuson J.K."/>
            <person name="Chen J."/>
            <person name="Drula E."/>
            <person name="Henrissat B."/>
            <person name="Wiebenga A."/>
            <person name="Lubbers R.J."/>
            <person name="Gomes A.C."/>
            <person name="Makela M.R."/>
            <person name="Stajich J."/>
            <person name="Grigoriev I.V."/>
            <person name="Mortensen U.H."/>
            <person name="De vries R.P."/>
            <person name="Baker S.E."/>
            <person name="Andersen M.R."/>
        </authorList>
    </citation>
    <scope>NUCLEOTIDE SEQUENCE [LARGE SCALE GENOMIC DNA]</scope>
    <source>
        <strain evidence="6 7">CBS 600.67</strain>
    </source>
</reference>
<dbReference type="InterPro" id="IPR011047">
    <property type="entry name" value="Quinoprotein_ADH-like_sf"/>
</dbReference>
<evidence type="ECO:0000256" key="2">
    <source>
        <dbReference type="ARBA" id="ARBA00022737"/>
    </source>
</evidence>
<evidence type="ECO:0000313" key="7">
    <source>
        <dbReference type="Proteomes" id="UP001610335"/>
    </source>
</evidence>
<feature type="repeat" description="WD" evidence="3">
    <location>
        <begin position="1101"/>
        <end position="1132"/>
    </location>
</feature>
<feature type="repeat" description="WD" evidence="3">
    <location>
        <begin position="1019"/>
        <end position="1052"/>
    </location>
</feature>
<evidence type="ECO:0000256" key="1">
    <source>
        <dbReference type="ARBA" id="ARBA00022574"/>
    </source>
</evidence>
<keyword evidence="2" id="KW-0677">Repeat</keyword>
<keyword evidence="1 3" id="KW-0853">WD repeat</keyword>
<comment type="caution">
    <text evidence="6">The sequence shown here is derived from an EMBL/GenBank/DDBJ whole genome shotgun (WGS) entry which is preliminary data.</text>
</comment>
<feature type="domain" description="Nephrocystin 3-like N-terminal" evidence="5">
    <location>
        <begin position="332"/>
        <end position="497"/>
    </location>
</feature>
<dbReference type="CDD" id="cd00200">
    <property type="entry name" value="WD40"/>
    <property type="match status" value="2"/>
</dbReference>
<dbReference type="PROSITE" id="PS50082">
    <property type="entry name" value="WD_REPEATS_2"/>
    <property type="match status" value="11"/>
</dbReference>
<evidence type="ECO:0000256" key="3">
    <source>
        <dbReference type="PROSITE-ProRule" id="PRU00221"/>
    </source>
</evidence>
<feature type="region of interest" description="Disordered" evidence="4">
    <location>
        <begin position="1"/>
        <end position="55"/>
    </location>
</feature>
<dbReference type="Gene3D" id="2.130.10.10">
    <property type="entry name" value="YVTN repeat-like/Quinoprotein amine dehydrogenase"/>
    <property type="match status" value="5"/>
</dbReference>
<evidence type="ECO:0000259" key="5">
    <source>
        <dbReference type="Pfam" id="PF24883"/>
    </source>
</evidence>
<dbReference type="InterPro" id="IPR020472">
    <property type="entry name" value="WD40_PAC1"/>
</dbReference>
<dbReference type="Pfam" id="PF24883">
    <property type="entry name" value="NPHP3_N"/>
    <property type="match status" value="1"/>
</dbReference>
<dbReference type="Gene3D" id="3.40.50.300">
    <property type="entry name" value="P-loop containing nucleotide triphosphate hydrolases"/>
    <property type="match status" value="1"/>
</dbReference>
<dbReference type="PROSITE" id="PS00678">
    <property type="entry name" value="WD_REPEATS_1"/>
    <property type="match status" value="5"/>
</dbReference>
<dbReference type="EMBL" id="JBFXLS010000022">
    <property type="protein sequence ID" value="KAL2827985.1"/>
    <property type="molecule type" value="Genomic_DNA"/>
</dbReference>